<dbReference type="PROSITE" id="PS01079">
    <property type="entry name" value="MOCF_BIOSYNTHESIS_2"/>
    <property type="match status" value="1"/>
</dbReference>
<keyword evidence="5 11" id="KW-0500">Molybdenum</keyword>
<feature type="domain" description="MoaB/Mog" evidence="12">
    <location>
        <begin position="185"/>
        <end position="322"/>
    </location>
</feature>
<dbReference type="GO" id="GO:0046872">
    <property type="term" value="F:metal ion binding"/>
    <property type="evidence" value="ECO:0007669"/>
    <property type="project" value="UniProtKB-UniRule"/>
</dbReference>
<dbReference type="STRING" id="406100.SAMN04488052_101185"/>
<dbReference type="SMART" id="SM00852">
    <property type="entry name" value="MoCF_biosynth"/>
    <property type="match status" value="1"/>
</dbReference>
<proteinExistence type="inferred from homology"/>
<evidence type="ECO:0000256" key="5">
    <source>
        <dbReference type="ARBA" id="ARBA00022505"/>
    </source>
</evidence>
<dbReference type="UniPathway" id="UPA00344"/>
<dbReference type="SUPFAM" id="SSF63882">
    <property type="entry name" value="MoeA N-terminal region -like"/>
    <property type="match status" value="1"/>
</dbReference>
<dbReference type="PANTHER" id="PTHR10192:SF5">
    <property type="entry name" value="GEPHYRIN"/>
    <property type="match status" value="1"/>
</dbReference>
<name>A0A1H8PWD4_9GAMM</name>
<dbReference type="GO" id="GO:0061599">
    <property type="term" value="F:molybdopterin molybdotransferase activity"/>
    <property type="evidence" value="ECO:0007669"/>
    <property type="project" value="UniProtKB-UniRule"/>
</dbReference>
<dbReference type="GO" id="GO:0005829">
    <property type="term" value="C:cytosol"/>
    <property type="evidence" value="ECO:0007669"/>
    <property type="project" value="TreeGrafter"/>
</dbReference>
<sequence length="410" mass="43389">MNDCTVSQQHLHEPAEALRHMLDGIAPSNRDDVVPLCQALGRVLARDVVARVTTPPHDNAAMDGYACRAADVPEEGGTLPVAGIAAAGDAPATLPEGSAMRIYTGAAVPRGADTVVMQERCSRSGDTVTFSARPERGSHIRLAGEDLNAGDPIIAGGTRLQPQHMALAATAGYGALPVRPRLRVAVLVTGNELAEPGTDARPGQIYNSNGYALLGLLQSLGCDVLHPQIVPDDLEATVSMFREAASEADFVITSGGVSVGDADYVKAAVERIGQLDLWRVAIKPGKPVAFGSIGQTPFLGLPGNPVSLFVTFCLFGRPMILKRQGAADYLPRTINAEAGFSVQQADKRTRYLRARLSQDGRQQRVSLFPDQGSGIISSTTWANALAEIPPHRTIHAGDTVTVHPYSELLT</sequence>
<dbReference type="NCBIfam" id="NF045515">
    <property type="entry name" value="Glp_gephyrin"/>
    <property type="match status" value="1"/>
</dbReference>
<dbReference type="FunFam" id="3.40.980.10:FF:000004">
    <property type="entry name" value="Molybdopterin molybdenumtransferase"/>
    <property type="match status" value="1"/>
</dbReference>
<comment type="function">
    <text evidence="2 11">Catalyzes the insertion of molybdate into adenylated molybdopterin with the concomitant release of AMP.</text>
</comment>
<dbReference type="InterPro" id="IPR001453">
    <property type="entry name" value="MoaB/Mog_dom"/>
</dbReference>
<dbReference type="Proteomes" id="UP000199657">
    <property type="component" value="Unassembled WGS sequence"/>
</dbReference>
<evidence type="ECO:0000313" key="14">
    <source>
        <dbReference type="Proteomes" id="UP000199657"/>
    </source>
</evidence>
<keyword evidence="6 11" id="KW-0808">Transferase</keyword>
<evidence type="ECO:0000256" key="3">
    <source>
        <dbReference type="ARBA" id="ARBA00005046"/>
    </source>
</evidence>
<dbReference type="Pfam" id="PF03454">
    <property type="entry name" value="MoeA_C"/>
    <property type="match status" value="1"/>
</dbReference>
<comment type="cofactor">
    <cofactor evidence="1 11">
        <name>Mg(2+)</name>
        <dbReference type="ChEBI" id="CHEBI:18420"/>
    </cofactor>
</comment>
<comment type="pathway">
    <text evidence="3 11">Cofactor biosynthesis; molybdopterin biosynthesis.</text>
</comment>
<reference evidence="13 14" key="1">
    <citation type="submission" date="2016-10" db="EMBL/GenBank/DDBJ databases">
        <authorList>
            <person name="de Groot N.N."/>
        </authorList>
    </citation>
    <scope>NUCLEOTIDE SEQUENCE [LARGE SCALE GENOMIC DNA]</scope>
    <source>
        <strain evidence="13 14">CGMCC 1.6291</strain>
    </source>
</reference>
<evidence type="ECO:0000256" key="11">
    <source>
        <dbReference type="RuleBase" id="RU365090"/>
    </source>
</evidence>
<evidence type="ECO:0000256" key="2">
    <source>
        <dbReference type="ARBA" id="ARBA00002901"/>
    </source>
</evidence>
<keyword evidence="8 11" id="KW-0460">Magnesium</keyword>
<evidence type="ECO:0000259" key="12">
    <source>
        <dbReference type="SMART" id="SM00852"/>
    </source>
</evidence>
<evidence type="ECO:0000256" key="8">
    <source>
        <dbReference type="ARBA" id="ARBA00022842"/>
    </source>
</evidence>
<dbReference type="NCBIfam" id="TIGR00177">
    <property type="entry name" value="molyb_syn"/>
    <property type="match status" value="1"/>
</dbReference>
<dbReference type="CDD" id="cd00887">
    <property type="entry name" value="MoeA"/>
    <property type="match status" value="1"/>
</dbReference>
<evidence type="ECO:0000256" key="7">
    <source>
        <dbReference type="ARBA" id="ARBA00022723"/>
    </source>
</evidence>
<dbReference type="RefSeq" id="WP_091639125.1">
    <property type="nucleotide sequence ID" value="NZ_FOEG01000001.1"/>
</dbReference>
<dbReference type="GO" id="GO:0006777">
    <property type="term" value="P:Mo-molybdopterin cofactor biosynthetic process"/>
    <property type="evidence" value="ECO:0007669"/>
    <property type="project" value="UniProtKB-UniRule"/>
</dbReference>
<dbReference type="InterPro" id="IPR036135">
    <property type="entry name" value="MoeA_linker/N_sf"/>
</dbReference>
<comment type="similarity">
    <text evidence="4 11">Belongs to the MoeA family.</text>
</comment>
<gene>
    <name evidence="13" type="ORF">SAMN04488052_101185</name>
</gene>
<keyword evidence="7 11" id="KW-0479">Metal-binding</keyword>
<evidence type="ECO:0000313" key="13">
    <source>
        <dbReference type="EMBL" id="SEO45984.1"/>
    </source>
</evidence>
<evidence type="ECO:0000256" key="10">
    <source>
        <dbReference type="ARBA" id="ARBA00047317"/>
    </source>
</evidence>
<keyword evidence="14" id="KW-1185">Reference proteome</keyword>
<dbReference type="Gene3D" id="2.40.340.10">
    <property type="entry name" value="MoeA, C-terminal, domain IV"/>
    <property type="match status" value="1"/>
</dbReference>
<dbReference type="EC" id="2.10.1.1" evidence="11"/>
<dbReference type="InterPro" id="IPR005110">
    <property type="entry name" value="MoeA_linker/N"/>
</dbReference>
<dbReference type="Pfam" id="PF00994">
    <property type="entry name" value="MoCF_biosynth"/>
    <property type="match status" value="1"/>
</dbReference>
<dbReference type="InterPro" id="IPR008284">
    <property type="entry name" value="MoCF_biosynth_CS"/>
</dbReference>
<dbReference type="InterPro" id="IPR005111">
    <property type="entry name" value="MoeA_C_domain_IV"/>
</dbReference>
<evidence type="ECO:0000256" key="6">
    <source>
        <dbReference type="ARBA" id="ARBA00022679"/>
    </source>
</evidence>
<dbReference type="InterPro" id="IPR038987">
    <property type="entry name" value="MoeA-like"/>
</dbReference>
<dbReference type="SUPFAM" id="SSF63867">
    <property type="entry name" value="MoeA C-terminal domain-like"/>
    <property type="match status" value="1"/>
</dbReference>
<dbReference type="InterPro" id="IPR036425">
    <property type="entry name" value="MoaB/Mog-like_dom_sf"/>
</dbReference>
<keyword evidence="9 11" id="KW-0501">Molybdenum cofactor biosynthesis</keyword>
<evidence type="ECO:0000256" key="1">
    <source>
        <dbReference type="ARBA" id="ARBA00001946"/>
    </source>
</evidence>
<dbReference type="EMBL" id="FOEG01000001">
    <property type="protein sequence ID" value="SEO45984.1"/>
    <property type="molecule type" value="Genomic_DNA"/>
</dbReference>
<dbReference type="Gene3D" id="3.40.980.10">
    <property type="entry name" value="MoaB/Mog-like domain"/>
    <property type="match status" value="1"/>
</dbReference>
<evidence type="ECO:0000256" key="4">
    <source>
        <dbReference type="ARBA" id="ARBA00010763"/>
    </source>
</evidence>
<accession>A0A1H8PWD4</accession>
<protein>
    <recommendedName>
        <fullName evidence="11">Molybdopterin molybdenumtransferase</fullName>
        <ecNumber evidence="11">2.10.1.1</ecNumber>
    </recommendedName>
</protein>
<organism evidence="13 14">
    <name type="scientific">Aquisalimonas asiatica</name>
    <dbReference type="NCBI Taxonomy" id="406100"/>
    <lineage>
        <taxon>Bacteria</taxon>
        <taxon>Pseudomonadati</taxon>
        <taxon>Pseudomonadota</taxon>
        <taxon>Gammaproteobacteria</taxon>
        <taxon>Chromatiales</taxon>
        <taxon>Ectothiorhodospiraceae</taxon>
        <taxon>Aquisalimonas</taxon>
    </lineage>
</organism>
<dbReference type="InterPro" id="IPR036688">
    <property type="entry name" value="MoeA_C_domain_IV_sf"/>
</dbReference>
<dbReference type="Gene3D" id="2.170.190.11">
    <property type="entry name" value="Molybdopterin biosynthesis moea protein, domain 3"/>
    <property type="match status" value="1"/>
</dbReference>
<dbReference type="Gene3D" id="3.90.105.10">
    <property type="entry name" value="Molybdopterin biosynthesis moea protein, domain 2"/>
    <property type="match status" value="1"/>
</dbReference>
<dbReference type="PANTHER" id="PTHR10192">
    <property type="entry name" value="MOLYBDOPTERIN BIOSYNTHESIS PROTEIN"/>
    <property type="match status" value="1"/>
</dbReference>
<dbReference type="SUPFAM" id="SSF53218">
    <property type="entry name" value="Molybdenum cofactor biosynthesis proteins"/>
    <property type="match status" value="1"/>
</dbReference>
<evidence type="ECO:0000256" key="9">
    <source>
        <dbReference type="ARBA" id="ARBA00023150"/>
    </source>
</evidence>
<dbReference type="AlphaFoldDB" id="A0A1H8PWD4"/>
<dbReference type="Pfam" id="PF03453">
    <property type="entry name" value="MoeA_N"/>
    <property type="match status" value="1"/>
</dbReference>
<comment type="catalytic activity">
    <reaction evidence="10">
        <text>adenylyl-molybdopterin + molybdate = Mo-molybdopterin + AMP + H(+)</text>
        <dbReference type="Rhea" id="RHEA:35047"/>
        <dbReference type="ChEBI" id="CHEBI:15378"/>
        <dbReference type="ChEBI" id="CHEBI:36264"/>
        <dbReference type="ChEBI" id="CHEBI:62727"/>
        <dbReference type="ChEBI" id="CHEBI:71302"/>
        <dbReference type="ChEBI" id="CHEBI:456215"/>
        <dbReference type="EC" id="2.10.1.1"/>
    </reaction>
</comment>
<dbReference type="OrthoDB" id="9804758at2"/>